<name>A0ABY9TBR7_BREBE</name>
<evidence type="ECO:0000313" key="3">
    <source>
        <dbReference type="Proteomes" id="UP001256827"/>
    </source>
</evidence>
<reference evidence="2 3" key="1">
    <citation type="submission" date="2023-09" db="EMBL/GenBank/DDBJ databases">
        <title>Complete Genome and Methylome dissection of Bacillus brevis NEB573 original source of BbsI restriction endonuclease.</title>
        <authorList>
            <person name="Fomenkov A."/>
            <person name="Roberts R.D."/>
        </authorList>
    </citation>
    <scope>NUCLEOTIDE SEQUENCE [LARGE SCALE GENOMIC DNA]</scope>
    <source>
        <strain evidence="2 3">NEB573</strain>
    </source>
</reference>
<dbReference type="PANTHER" id="PTHR18964:SF149">
    <property type="entry name" value="BIFUNCTIONAL UDP-N-ACETYLGLUCOSAMINE 2-EPIMERASE_N-ACETYLMANNOSAMINE KINASE"/>
    <property type="match status" value="1"/>
</dbReference>
<dbReference type="InterPro" id="IPR043129">
    <property type="entry name" value="ATPase_NBD"/>
</dbReference>
<evidence type="ECO:0000313" key="2">
    <source>
        <dbReference type="EMBL" id="WNC17501.1"/>
    </source>
</evidence>
<dbReference type="PROSITE" id="PS01125">
    <property type="entry name" value="ROK"/>
    <property type="match status" value="1"/>
</dbReference>
<keyword evidence="3" id="KW-1185">Reference proteome</keyword>
<dbReference type="Proteomes" id="UP001256827">
    <property type="component" value="Chromosome"/>
</dbReference>
<protein>
    <submittedName>
        <fullName evidence="2">ROK family protein</fullName>
    </submittedName>
</protein>
<dbReference type="Gene3D" id="3.30.420.40">
    <property type="match status" value="2"/>
</dbReference>
<dbReference type="PANTHER" id="PTHR18964">
    <property type="entry name" value="ROK (REPRESSOR, ORF, KINASE) FAMILY"/>
    <property type="match status" value="1"/>
</dbReference>
<dbReference type="InterPro" id="IPR049874">
    <property type="entry name" value="ROK_cs"/>
</dbReference>
<dbReference type="EMBL" id="CP134050">
    <property type="protein sequence ID" value="WNC17501.1"/>
    <property type="molecule type" value="Genomic_DNA"/>
</dbReference>
<sequence>MKKAIGIDVGGTKIRGGIVREDGQLLKVQEVPTEAHLGGKEMVERIIRLIHQLGTVEVAGVGVGTSGQVSLQGELLSATDLFPEWAGIALQRVLQERLQLPVRVVNDVQAMALGELAFGAGHRYKDFLCLALGTGVGGAIVYKGRLMRGANGAAGEVGHMLLHPGGRRCPCGQVGCFEAYVSGRALEERYLERTGVRQTGSSILQSPWEGDPRASGLLEEYLEDLCKGIASLVAVLNPQAVILGGGVARSLPPYVPQVEKKVLSLLSRAAAQNFSLVLSELGDSSMLLGAGSLLFDQKE</sequence>
<comment type="similarity">
    <text evidence="1">Belongs to the ROK (NagC/XylR) family.</text>
</comment>
<dbReference type="RefSeq" id="WP_310773756.1">
    <property type="nucleotide sequence ID" value="NZ_CP134050.1"/>
</dbReference>
<dbReference type="Pfam" id="PF00480">
    <property type="entry name" value="ROK"/>
    <property type="match status" value="1"/>
</dbReference>
<dbReference type="SUPFAM" id="SSF53067">
    <property type="entry name" value="Actin-like ATPase domain"/>
    <property type="match status" value="1"/>
</dbReference>
<dbReference type="InterPro" id="IPR000600">
    <property type="entry name" value="ROK"/>
</dbReference>
<accession>A0ABY9TBR7</accession>
<organism evidence="2 3">
    <name type="scientific">Brevibacillus brevis</name>
    <name type="common">Bacillus brevis</name>
    <dbReference type="NCBI Taxonomy" id="1393"/>
    <lineage>
        <taxon>Bacteria</taxon>
        <taxon>Bacillati</taxon>
        <taxon>Bacillota</taxon>
        <taxon>Bacilli</taxon>
        <taxon>Bacillales</taxon>
        <taxon>Paenibacillaceae</taxon>
        <taxon>Brevibacillus</taxon>
    </lineage>
</organism>
<dbReference type="CDD" id="cd24068">
    <property type="entry name" value="ASKHA_NBD_ROK_FnNanK-like"/>
    <property type="match status" value="1"/>
</dbReference>
<evidence type="ECO:0000256" key="1">
    <source>
        <dbReference type="ARBA" id="ARBA00006479"/>
    </source>
</evidence>
<gene>
    <name evidence="2" type="ORF">RGB73_14705</name>
</gene>
<proteinExistence type="inferred from homology"/>